<name>A0A7W7S7I9_9ACTN</name>
<protein>
    <submittedName>
        <fullName evidence="1">Uncharacterized protein</fullName>
    </submittedName>
</protein>
<evidence type="ECO:0000313" key="2">
    <source>
        <dbReference type="Proteomes" id="UP000573327"/>
    </source>
</evidence>
<proteinExistence type="predicted"/>
<accession>A0A7W7S7I9</accession>
<dbReference type="Proteomes" id="UP000573327">
    <property type="component" value="Unassembled WGS sequence"/>
</dbReference>
<gene>
    <name evidence="1" type="ORF">F4556_000657</name>
</gene>
<dbReference type="EMBL" id="JACHJR010000001">
    <property type="protein sequence ID" value="MBB4945122.1"/>
    <property type="molecule type" value="Genomic_DNA"/>
</dbReference>
<dbReference type="AlphaFoldDB" id="A0A7W7S7I9"/>
<evidence type="ECO:0000313" key="1">
    <source>
        <dbReference type="EMBL" id="MBB4945122.1"/>
    </source>
</evidence>
<comment type="caution">
    <text evidence="1">The sequence shown here is derived from an EMBL/GenBank/DDBJ whole genome shotgun (WGS) entry which is preliminary data.</text>
</comment>
<reference evidence="1 2" key="1">
    <citation type="submission" date="2020-08" db="EMBL/GenBank/DDBJ databases">
        <title>Sequencing the genomes of 1000 actinobacteria strains.</title>
        <authorList>
            <person name="Klenk H.-P."/>
        </authorList>
    </citation>
    <scope>NUCLEOTIDE SEQUENCE [LARGE SCALE GENOMIC DNA]</scope>
    <source>
        <strain evidence="1 2">DSM 44786</strain>
    </source>
</reference>
<keyword evidence="2" id="KW-1185">Reference proteome</keyword>
<organism evidence="1 2">
    <name type="scientific">Kitasatospora gansuensis</name>
    <dbReference type="NCBI Taxonomy" id="258050"/>
    <lineage>
        <taxon>Bacteria</taxon>
        <taxon>Bacillati</taxon>
        <taxon>Actinomycetota</taxon>
        <taxon>Actinomycetes</taxon>
        <taxon>Kitasatosporales</taxon>
        <taxon>Streptomycetaceae</taxon>
        <taxon>Kitasatospora</taxon>
    </lineage>
</organism>
<sequence>MTVLLRTLAKSVRVDGLLARAAAATPRDGG</sequence>